<protein>
    <recommendedName>
        <fullName evidence="4 5">Large ribosomal subunit protein uL29</fullName>
    </recommendedName>
</protein>
<dbReference type="InterPro" id="IPR036049">
    <property type="entry name" value="Ribosomal_uL29_sf"/>
</dbReference>
<dbReference type="PANTHER" id="PTHR10916">
    <property type="entry name" value="60S RIBOSOMAL PROTEIN L35/50S RIBOSOMAL PROTEIN L29"/>
    <property type="match status" value="1"/>
</dbReference>
<dbReference type="GO" id="GO:0003735">
    <property type="term" value="F:structural constituent of ribosome"/>
    <property type="evidence" value="ECO:0007669"/>
    <property type="project" value="InterPro"/>
</dbReference>
<dbReference type="CDD" id="cd00427">
    <property type="entry name" value="Ribosomal_L29_HIP"/>
    <property type="match status" value="1"/>
</dbReference>
<keyword evidence="3 5" id="KW-0687">Ribonucleoprotein</keyword>
<dbReference type="HAMAP" id="MF_00374">
    <property type="entry name" value="Ribosomal_uL29"/>
    <property type="match status" value="1"/>
</dbReference>
<evidence type="ECO:0000256" key="1">
    <source>
        <dbReference type="ARBA" id="ARBA00009254"/>
    </source>
</evidence>
<evidence type="ECO:0000313" key="7">
    <source>
        <dbReference type="Proteomes" id="UP000435649"/>
    </source>
</evidence>
<evidence type="ECO:0000256" key="2">
    <source>
        <dbReference type="ARBA" id="ARBA00022980"/>
    </source>
</evidence>
<dbReference type="Gene3D" id="1.10.287.310">
    <property type="match status" value="1"/>
</dbReference>
<evidence type="ECO:0000256" key="5">
    <source>
        <dbReference type="HAMAP-Rule" id="MF_00374"/>
    </source>
</evidence>
<evidence type="ECO:0000313" key="6">
    <source>
        <dbReference type="EMBL" id="MST98186.1"/>
    </source>
</evidence>
<dbReference type="Proteomes" id="UP000435649">
    <property type="component" value="Unassembled WGS sequence"/>
</dbReference>
<dbReference type="RefSeq" id="WP_106053742.1">
    <property type="nucleotide sequence ID" value="NZ_CALXOB010000050.1"/>
</dbReference>
<dbReference type="InterPro" id="IPR050063">
    <property type="entry name" value="Ribosomal_protein_uL29"/>
</dbReference>
<dbReference type="PANTHER" id="PTHR10916:SF0">
    <property type="entry name" value="LARGE RIBOSOMAL SUBUNIT PROTEIN UL29C"/>
    <property type="match status" value="1"/>
</dbReference>
<dbReference type="SUPFAM" id="SSF46561">
    <property type="entry name" value="Ribosomal protein L29 (L29p)"/>
    <property type="match status" value="1"/>
</dbReference>
<dbReference type="InterPro" id="IPR001854">
    <property type="entry name" value="Ribosomal_uL29"/>
</dbReference>
<gene>
    <name evidence="5" type="primary">rpmC</name>
    <name evidence="6" type="ORF">FYJ85_14170</name>
</gene>
<sequence length="65" mass="7595">MKTKEIRELSDAELVSKIADLQREKLNLKIQSRTGQLEKTARVRQIRRDIARIYTEQTARAAKVQ</sequence>
<keyword evidence="2 5" id="KW-0689">Ribosomal protein</keyword>
<dbReference type="FunFam" id="1.10.287.310:FF:000001">
    <property type="entry name" value="50S ribosomal protein L29"/>
    <property type="match status" value="1"/>
</dbReference>
<keyword evidence="7" id="KW-1185">Reference proteome</keyword>
<comment type="caution">
    <text evidence="6">The sequence shown here is derived from an EMBL/GenBank/DDBJ whole genome shotgun (WGS) entry which is preliminary data.</text>
</comment>
<dbReference type="PROSITE" id="PS00579">
    <property type="entry name" value="RIBOSOMAL_L29"/>
    <property type="match status" value="1"/>
</dbReference>
<dbReference type="EMBL" id="VUNS01000016">
    <property type="protein sequence ID" value="MST98186.1"/>
    <property type="molecule type" value="Genomic_DNA"/>
</dbReference>
<dbReference type="GO" id="GO:0022625">
    <property type="term" value="C:cytosolic large ribosomal subunit"/>
    <property type="evidence" value="ECO:0007669"/>
    <property type="project" value="TreeGrafter"/>
</dbReference>
<accession>A0A844G4A1</accession>
<dbReference type="NCBIfam" id="TIGR00012">
    <property type="entry name" value="L29"/>
    <property type="match status" value="1"/>
</dbReference>
<comment type="similarity">
    <text evidence="1 5">Belongs to the universal ribosomal protein uL29 family.</text>
</comment>
<name>A0A844G4A1_9BACT</name>
<reference evidence="6 7" key="1">
    <citation type="submission" date="2019-08" db="EMBL/GenBank/DDBJ databases">
        <title>In-depth cultivation of the pig gut microbiome towards novel bacterial diversity and tailored functional studies.</title>
        <authorList>
            <person name="Wylensek D."/>
            <person name="Hitch T.C.A."/>
            <person name="Clavel T."/>
        </authorList>
    </citation>
    <scope>NUCLEOTIDE SEQUENCE [LARGE SCALE GENOMIC DNA]</scope>
    <source>
        <strain evidence="6 7">BBE-744-WT-12</strain>
    </source>
</reference>
<evidence type="ECO:0000256" key="3">
    <source>
        <dbReference type="ARBA" id="ARBA00023274"/>
    </source>
</evidence>
<organism evidence="6 7">
    <name type="scientific">Victivallis lenta</name>
    <dbReference type="NCBI Taxonomy" id="2606640"/>
    <lineage>
        <taxon>Bacteria</taxon>
        <taxon>Pseudomonadati</taxon>
        <taxon>Lentisphaerota</taxon>
        <taxon>Lentisphaeria</taxon>
        <taxon>Victivallales</taxon>
        <taxon>Victivallaceae</taxon>
        <taxon>Victivallis</taxon>
    </lineage>
</organism>
<dbReference type="GO" id="GO:0006412">
    <property type="term" value="P:translation"/>
    <property type="evidence" value="ECO:0007669"/>
    <property type="project" value="UniProtKB-UniRule"/>
</dbReference>
<evidence type="ECO:0000256" key="4">
    <source>
        <dbReference type="ARBA" id="ARBA00035204"/>
    </source>
</evidence>
<proteinExistence type="inferred from homology"/>
<dbReference type="Pfam" id="PF00831">
    <property type="entry name" value="Ribosomal_L29"/>
    <property type="match status" value="1"/>
</dbReference>
<dbReference type="InterPro" id="IPR018254">
    <property type="entry name" value="Ribosomal_uL29_CS"/>
</dbReference>
<dbReference type="AlphaFoldDB" id="A0A844G4A1"/>